<protein>
    <recommendedName>
        <fullName evidence="8">EMP1 protein</fullName>
    </recommendedName>
</protein>
<dbReference type="GO" id="GO:0046789">
    <property type="term" value="F:host cell surface receptor binding"/>
    <property type="evidence" value="ECO:0007669"/>
    <property type="project" value="InterPro"/>
</dbReference>
<proteinExistence type="predicted"/>
<dbReference type="Proteomes" id="UP000030708">
    <property type="component" value="Unassembled WGS sequence"/>
</dbReference>
<dbReference type="Pfam" id="PF03011">
    <property type="entry name" value="PFEMP"/>
    <property type="match status" value="1"/>
</dbReference>
<dbReference type="Pfam" id="PF18562">
    <property type="entry name" value="CIDR1_gamma"/>
    <property type="match status" value="1"/>
</dbReference>
<dbReference type="Pfam" id="PF05424">
    <property type="entry name" value="Duffy_binding"/>
    <property type="match status" value="1"/>
</dbReference>
<name>A0A024VVQ0_PLAFA</name>
<evidence type="ECO:0008006" key="8">
    <source>
        <dbReference type="Google" id="ProtNLM"/>
    </source>
</evidence>
<dbReference type="InterPro" id="IPR042202">
    <property type="entry name" value="Duffy-ag-bd_sf"/>
</dbReference>
<evidence type="ECO:0000259" key="5">
    <source>
        <dbReference type="Pfam" id="PF22672"/>
    </source>
</evidence>
<feature type="domain" description="Duffy-antigen binding" evidence="3">
    <location>
        <begin position="112"/>
        <end position="295"/>
    </location>
</feature>
<feature type="domain" description="Cysteine-rich interdomain region 1 gamma" evidence="4">
    <location>
        <begin position="535"/>
        <end position="594"/>
    </location>
</feature>
<evidence type="ECO:0000313" key="7">
    <source>
        <dbReference type="Proteomes" id="UP000030708"/>
    </source>
</evidence>
<feature type="region of interest" description="Disordered" evidence="1">
    <location>
        <begin position="1"/>
        <end position="54"/>
    </location>
</feature>
<dbReference type="FunFam" id="1.20.58.830:FF:000002">
    <property type="entry name" value="Erythrocyte membrane protein 1, PfEMP1"/>
    <property type="match status" value="1"/>
</dbReference>
<dbReference type="SUPFAM" id="SSF140924">
    <property type="entry name" value="Duffy binding domain-like"/>
    <property type="match status" value="2"/>
</dbReference>
<accession>A0A024VVQ0</accession>
<evidence type="ECO:0000313" key="6">
    <source>
        <dbReference type="EMBL" id="ETW32804.1"/>
    </source>
</evidence>
<feature type="region of interest" description="Disordered" evidence="1">
    <location>
        <begin position="180"/>
        <end position="201"/>
    </location>
</feature>
<dbReference type="EMBL" id="KI927065">
    <property type="protein sequence ID" value="ETW32804.1"/>
    <property type="molecule type" value="Genomic_DNA"/>
</dbReference>
<dbReference type="Gene3D" id="1.20.1310.20">
    <property type="entry name" value="Duffy-antigen binding domain"/>
    <property type="match status" value="1"/>
</dbReference>
<dbReference type="InterPro" id="IPR041480">
    <property type="entry name" value="CIDR1_gamma"/>
</dbReference>
<evidence type="ECO:0000259" key="3">
    <source>
        <dbReference type="Pfam" id="PF05424"/>
    </source>
</evidence>
<dbReference type="Pfam" id="PF22672">
    <property type="entry name" value="DBL_C"/>
    <property type="match status" value="1"/>
</dbReference>
<organism evidence="6 7">
    <name type="scientific">Plasmodium falciparum Tanzania</name>
    <name type="common">2000708</name>
    <dbReference type="NCBI Taxonomy" id="1036725"/>
    <lineage>
        <taxon>Eukaryota</taxon>
        <taxon>Sar</taxon>
        <taxon>Alveolata</taxon>
        <taxon>Apicomplexa</taxon>
        <taxon>Aconoidasida</taxon>
        <taxon>Haemosporida</taxon>
        <taxon>Plasmodiidae</taxon>
        <taxon>Plasmodium</taxon>
        <taxon>Plasmodium (Laverania)</taxon>
    </lineage>
</organism>
<evidence type="ECO:0000259" key="2">
    <source>
        <dbReference type="Pfam" id="PF03011"/>
    </source>
</evidence>
<dbReference type="InterPro" id="IPR008602">
    <property type="entry name" value="Duffy-antigen-binding"/>
</dbReference>
<feature type="domain" description="Duffy-binding-like" evidence="2">
    <location>
        <begin position="611"/>
        <end position="717"/>
    </location>
</feature>
<evidence type="ECO:0000256" key="1">
    <source>
        <dbReference type="SAM" id="MobiDB-lite"/>
    </source>
</evidence>
<feature type="compositionally biased region" description="Acidic residues" evidence="1">
    <location>
        <begin position="1"/>
        <end position="28"/>
    </location>
</feature>
<dbReference type="GO" id="GO:0016020">
    <property type="term" value="C:membrane"/>
    <property type="evidence" value="ECO:0007669"/>
    <property type="project" value="InterPro"/>
</dbReference>
<reference evidence="6 7" key="1">
    <citation type="submission" date="2013-02" db="EMBL/GenBank/DDBJ databases">
        <title>The Genome Annotation of Plasmodium falciparum Tanzania (2000708).</title>
        <authorList>
            <consortium name="The Broad Institute Genome Sequencing Platform"/>
            <consortium name="The Broad Institute Genome Sequencing Center for Infectious Disease"/>
            <person name="Neafsey D."/>
            <person name="Hoffman S."/>
            <person name="Volkman S."/>
            <person name="Rosenthal P."/>
            <person name="Walker B."/>
            <person name="Young S.K."/>
            <person name="Zeng Q."/>
            <person name="Gargeya S."/>
            <person name="Fitzgerald M."/>
            <person name="Haas B."/>
            <person name="Abouelleil A."/>
            <person name="Allen A.W."/>
            <person name="Alvarado L."/>
            <person name="Arachchi H.M."/>
            <person name="Berlin A.M."/>
            <person name="Chapman S.B."/>
            <person name="Gainer-Dewar J."/>
            <person name="Goldberg J."/>
            <person name="Griggs A."/>
            <person name="Gujja S."/>
            <person name="Hansen M."/>
            <person name="Howarth C."/>
            <person name="Imamovic A."/>
            <person name="Ireland A."/>
            <person name="Larimer J."/>
            <person name="McCowan C."/>
            <person name="Murphy C."/>
            <person name="Pearson M."/>
            <person name="Poon T.W."/>
            <person name="Priest M."/>
            <person name="Roberts A."/>
            <person name="Saif S."/>
            <person name="Shea T."/>
            <person name="Sisk P."/>
            <person name="Sykes S."/>
            <person name="Wortman J."/>
            <person name="Nusbaum C."/>
            <person name="Birren B."/>
        </authorList>
    </citation>
    <scope>NUCLEOTIDE SEQUENCE [LARGE SCALE GENOMIC DNA]</scope>
    <source>
        <strain evidence="7">Tanzania (2000708)</strain>
    </source>
</reference>
<sequence length="719" mass="83270">DDEVEEDEEEEEEEEEDEDEEHDAEGDVDDHQQQQEEEAENPATKDVVTPGTPEVNPCKIVQTLFSSVENLKDACPTKYGKTAPSSWKCIPSGDKTATSGKATGKSGGSGAICVPPRRRKLYLHKIEGVDTTESLRDWFVQSAAVETFFLWDRYKKLKKPRSDGLGSQLGLSTQYNNNLLGTLQGEGDENDKDPQKKLEENGEIPNDFLRQMFYTLGDYRDICIGDDTMIKALEASGDKNIKEISSKIEEILKNGAENPGQTTKPEDWWERNAKHIWHGMLCSLSYNTENRTKNEEVYKKFFGKDGNISMYKYESVPINGGPNNAISLSDFARIPTFFRWLEEWGEEFCRKRTDKLKKLDKECRGVNSSGNEKYCSGDGHDCTDDTRRYNNMFDDLDCRPCYEQCRKYRKWIDIKFEEYHKQEKKYKGEFQKLNGNSNGDGDINCCEEIKKKATAAEFLKELKHCKDDQGGEEKGNELDFTNTKTTFGPLDYCKACPYNIVKCNSGSGRAKNGCKEVNRNGKTWDTVFHTINGNSTDITVEMIDHRAPYIEEYMEKKSQNSNHLFKTSKLFKGLSKQKWKCKVIDNNTDVCKLDEFKENIDLNKYTTFKVFLEYWLQDFIEGYYILKKRKIIEQCTEKEGKACSEESKKNCACVITWIEQKKNEWNDIKNHFNIRKHDDAFNMAFKVQNLFEKNELHLKKWIENYDNLKNTDEYEDCIE</sequence>
<feature type="non-terminal residue" evidence="6">
    <location>
        <position position="1"/>
    </location>
</feature>
<reference evidence="6 7" key="2">
    <citation type="submission" date="2013-02" db="EMBL/GenBank/DDBJ databases">
        <title>The Genome Sequence of Plasmodium falciparum Tanzania (2000708).</title>
        <authorList>
            <consortium name="The Broad Institute Genome Sequencing Platform"/>
            <consortium name="The Broad Institute Genome Sequencing Center for Infectious Disease"/>
            <person name="Neafsey D."/>
            <person name="Cheeseman I."/>
            <person name="Volkman S."/>
            <person name="Adams J."/>
            <person name="Walker B."/>
            <person name="Young S.K."/>
            <person name="Zeng Q."/>
            <person name="Gargeya S."/>
            <person name="Fitzgerald M."/>
            <person name="Haas B."/>
            <person name="Abouelleil A."/>
            <person name="Alvarado L."/>
            <person name="Arachchi H.M."/>
            <person name="Berlin A.M."/>
            <person name="Chapman S.B."/>
            <person name="Dewar J."/>
            <person name="Goldberg J."/>
            <person name="Griggs A."/>
            <person name="Gujja S."/>
            <person name="Hansen M."/>
            <person name="Howarth C."/>
            <person name="Imamovic A."/>
            <person name="Larimer J."/>
            <person name="McCowan C."/>
            <person name="Murphy C."/>
            <person name="Neiman D."/>
            <person name="Pearson M."/>
            <person name="Priest M."/>
            <person name="Roberts A."/>
            <person name="Saif S."/>
            <person name="Shea T."/>
            <person name="Sisk P."/>
            <person name="Sykes S."/>
            <person name="Wortman J."/>
            <person name="Nusbaum C."/>
            <person name="Birren B."/>
        </authorList>
    </citation>
    <scope>NUCLEOTIDE SEQUENCE [LARGE SCALE GENOMIC DNA]</scope>
    <source>
        <strain evidence="7">Tanzania (2000708)</strain>
    </source>
</reference>
<dbReference type="Gene3D" id="1.20.58.830">
    <property type="match status" value="1"/>
</dbReference>
<feature type="domain" description="Duffy-binding-like" evidence="5">
    <location>
        <begin position="343"/>
        <end position="489"/>
    </location>
</feature>
<gene>
    <name evidence="6" type="ORF">PFTANZ_06476</name>
</gene>
<dbReference type="InterPro" id="IPR004258">
    <property type="entry name" value="DBL"/>
</dbReference>
<dbReference type="AlphaFoldDB" id="A0A024VVQ0"/>
<dbReference type="Gene3D" id="1.20.58.1930">
    <property type="match status" value="1"/>
</dbReference>
<evidence type="ECO:0000259" key="4">
    <source>
        <dbReference type="Pfam" id="PF18562"/>
    </source>
</evidence>
<dbReference type="InterPro" id="IPR054595">
    <property type="entry name" value="DBL_C"/>
</dbReference>
<feature type="non-terminal residue" evidence="6">
    <location>
        <position position="719"/>
    </location>
</feature>